<proteinExistence type="predicted"/>
<reference evidence="2 3" key="1">
    <citation type="submission" date="2020-04" db="EMBL/GenBank/DDBJ databases">
        <title>Plant Genome Project.</title>
        <authorList>
            <person name="Zhang R.-G."/>
        </authorList>
    </citation>
    <scope>NUCLEOTIDE SEQUENCE [LARGE SCALE GENOMIC DNA]</scope>
    <source>
        <strain evidence="2">YNK0</strain>
        <tissue evidence="2">Leaf</tissue>
    </source>
</reference>
<protein>
    <submittedName>
        <fullName evidence="2">Uncharacterized protein</fullName>
    </submittedName>
</protein>
<name>A0A834Z8T2_TETSI</name>
<feature type="region of interest" description="Disordered" evidence="1">
    <location>
        <begin position="50"/>
        <end position="79"/>
    </location>
</feature>
<evidence type="ECO:0000313" key="3">
    <source>
        <dbReference type="Proteomes" id="UP000655225"/>
    </source>
</evidence>
<keyword evidence="3" id="KW-1185">Reference proteome</keyword>
<evidence type="ECO:0000256" key="1">
    <source>
        <dbReference type="SAM" id="MobiDB-lite"/>
    </source>
</evidence>
<comment type="caution">
    <text evidence="2">The sequence shown here is derived from an EMBL/GenBank/DDBJ whole genome shotgun (WGS) entry which is preliminary data.</text>
</comment>
<sequence>MTMTMAASISSFSPHKPSISLRPIQTHTHRILAGLSVGTPESSRKLKHRLSLKQQRVDARGGVASEGSQGSELESEMNSEEWMELVGQRENCKGRRGLAEVLECLEEEAIMGEDNGRDATDYNRRARIFDKSSKVFQFVVVRNEIRGHGQ</sequence>
<dbReference type="OrthoDB" id="1576084at2759"/>
<evidence type="ECO:0000313" key="2">
    <source>
        <dbReference type="EMBL" id="KAF8402470.1"/>
    </source>
</evidence>
<dbReference type="PANTHER" id="PTHR37758:SF1">
    <property type="entry name" value="OS03G0334300 PROTEIN"/>
    <property type="match status" value="1"/>
</dbReference>
<dbReference type="AlphaFoldDB" id="A0A834Z8T2"/>
<dbReference type="EMBL" id="JABCRI010000007">
    <property type="protein sequence ID" value="KAF8402470.1"/>
    <property type="molecule type" value="Genomic_DNA"/>
</dbReference>
<dbReference type="GO" id="GO:0009507">
    <property type="term" value="C:chloroplast"/>
    <property type="evidence" value="ECO:0007669"/>
    <property type="project" value="TreeGrafter"/>
</dbReference>
<accession>A0A834Z8T2</accession>
<dbReference type="PANTHER" id="PTHR37758">
    <property type="entry name" value="OS03G0334300 PROTEIN"/>
    <property type="match status" value="1"/>
</dbReference>
<gene>
    <name evidence="2" type="ORF">HHK36_010555</name>
</gene>
<organism evidence="2 3">
    <name type="scientific">Tetracentron sinense</name>
    <name type="common">Spur-leaf</name>
    <dbReference type="NCBI Taxonomy" id="13715"/>
    <lineage>
        <taxon>Eukaryota</taxon>
        <taxon>Viridiplantae</taxon>
        <taxon>Streptophyta</taxon>
        <taxon>Embryophyta</taxon>
        <taxon>Tracheophyta</taxon>
        <taxon>Spermatophyta</taxon>
        <taxon>Magnoliopsida</taxon>
        <taxon>Trochodendrales</taxon>
        <taxon>Trochodendraceae</taxon>
        <taxon>Tetracentron</taxon>
    </lineage>
</organism>
<dbReference type="Proteomes" id="UP000655225">
    <property type="component" value="Unassembled WGS sequence"/>
</dbReference>